<sequence length="48" mass="5167">MVIVVVDNKKPRVFKQLLNQSVISPCACEHREGDGDDDDDGVDVAPAA</sequence>
<dbReference type="EMBL" id="JAPFFK010000002">
    <property type="protein sequence ID" value="KAJ6773926.1"/>
    <property type="molecule type" value="Genomic_DNA"/>
</dbReference>
<organism evidence="2 3">
    <name type="scientific">Salix purpurea</name>
    <name type="common">Purple osier willow</name>
    <dbReference type="NCBI Taxonomy" id="77065"/>
    <lineage>
        <taxon>Eukaryota</taxon>
        <taxon>Viridiplantae</taxon>
        <taxon>Streptophyta</taxon>
        <taxon>Embryophyta</taxon>
        <taxon>Tracheophyta</taxon>
        <taxon>Spermatophyta</taxon>
        <taxon>Magnoliopsida</taxon>
        <taxon>eudicotyledons</taxon>
        <taxon>Gunneridae</taxon>
        <taxon>Pentapetalae</taxon>
        <taxon>rosids</taxon>
        <taxon>fabids</taxon>
        <taxon>Malpighiales</taxon>
        <taxon>Salicaceae</taxon>
        <taxon>Saliceae</taxon>
        <taxon>Salix</taxon>
    </lineage>
</organism>
<protein>
    <submittedName>
        <fullName evidence="2">Uncharacterized protein</fullName>
    </submittedName>
</protein>
<proteinExistence type="predicted"/>
<gene>
    <name evidence="2" type="ORF">OIU79_017380</name>
</gene>
<accession>A0A9Q0WUX2</accession>
<feature type="region of interest" description="Disordered" evidence="1">
    <location>
        <begin position="29"/>
        <end position="48"/>
    </location>
</feature>
<dbReference type="AlphaFoldDB" id="A0A9Q0WUX2"/>
<comment type="caution">
    <text evidence="2">The sequence shown here is derived from an EMBL/GenBank/DDBJ whole genome shotgun (WGS) entry which is preliminary data.</text>
</comment>
<dbReference type="OrthoDB" id="10498071at2759"/>
<keyword evidence="3" id="KW-1185">Reference proteome</keyword>
<name>A0A9Q0WUX2_SALPP</name>
<evidence type="ECO:0000256" key="1">
    <source>
        <dbReference type="SAM" id="MobiDB-lite"/>
    </source>
</evidence>
<dbReference type="Proteomes" id="UP001151532">
    <property type="component" value="Chromosome 5"/>
</dbReference>
<evidence type="ECO:0000313" key="2">
    <source>
        <dbReference type="EMBL" id="KAJ6773926.1"/>
    </source>
</evidence>
<reference evidence="2" key="2">
    <citation type="journal article" date="2023" name="Int. J. Mol. Sci.">
        <title>De Novo Assembly and Annotation of 11 Diverse Shrub Willow (Salix) Genomes Reveals Novel Gene Organization in Sex-Linked Regions.</title>
        <authorList>
            <person name="Hyden B."/>
            <person name="Feng K."/>
            <person name="Yates T.B."/>
            <person name="Jawdy S."/>
            <person name="Cereghino C."/>
            <person name="Smart L.B."/>
            <person name="Muchero W."/>
        </authorList>
    </citation>
    <scope>NUCLEOTIDE SEQUENCE</scope>
    <source>
        <tissue evidence="2">Shoot tip</tissue>
    </source>
</reference>
<evidence type="ECO:0000313" key="3">
    <source>
        <dbReference type="Proteomes" id="UP001151532"/>
    </source>
</evidence>
<reference evidence="2" key="1">
    <citation type="submission" date="2022-11" db="EMBL/GenBank/DDBJ databases">
        <authorList>
            <person name="Hyden B.L."/>
            <person name="Feng K."/>
            <person name="Yates T."/>
            <person name="Jawdy S."/>
            <person name="Smart L.B."/>
            <person name="Muchero W."/>
        </authorList>
    </citation>
    <scope>NUCLEOTIDE SEQUENCE</scope>
    <source>
        <tissue evidence="2">Shoot tip</tissue>
    </source>
</reference>